<organism evidence="1 2">
    <name type="scientific">Cudoniella acicularis</name>
    <dbReference type="NCBI Taxonomy" id="354080"/>
    <lineage>
        <taxon>Eukaryota</taxon>
        <taxon>Fungi</taxon>
        <taxon>Dikarya</taxon>
        <taxon>Ascomycota</taxon>
        <taxon>Pezizomycotina</taxon>
        <taxon>Leotiomycetes</taxon>
        <taxon>Helotiales</taxon>
        <taxon>Tricladiaceae</taxon>
        <taxon>Cudoniella</taxon>
    </lineage>
</organism>
<reference evidence="1 2" key="1">
    <citation type="submission" date="2020-03" db="EMBL/GenBank/DDBJ databases">
        <title>Draft Genome Sequence of Cudoniella acicularis.</title>
        <authorList>
            <person name="Buettner E."/>
            <person name="Kellner H."/>
        </authorList>
    </citation>
    <scope>NUCLEOTIDE SEQUENCE [LARGE SCALE GENOMIC DNA]</scope>
    <source>
        <strain evidence="1 2">DSM 108380</strain>
    </source>
</reference>
<gene>
    <name evidence="1" type="ORF">G7Y89_g13032</name>
</gene>
<dbReference type="AlphaFoldDB" id="A0A8H4VWG0"/>
<dbReference type="Proteomes" id="UP000566819">
    <property type="component" value="Unassembled WGS sequence"/>
</dbReference>
<dbReference type="EMBL" id="JAAMPI010001455">
    <property type="protein sequence ID" value="KAF4625136.1"/>
    <property type="molecule type" value="Genomic_DNA"/>
</dbReference>
<name>A0A8H4VWG0_9HELO</name>
<protein>
    <submittedName>
        <fullName evidence="1">Uncharacterized protein</fullName>
    </submittedName>
</protein>
<sequence>MLCCVVKENRSGALVRHYMIELFWITNSELKRDDYTAAIPKDRRFLLTKCFDDGDDVAALLNYVHLFLDYISDDADVGLATIEGSDGKVKDEILEIPLECTPYLNARFFVTQLTNFKHSQNDPRRTKYELDRFTLSRHARGKTTSRGEAYSEHH</sequence>
<evidence type="ECO:0000313" key="1">
    <source>
        <dbReference type="EMBL" id="KAF4625136.1"/>
    </source>
</evidence>
<evidence type="ECO:0000313" key="2">
    <source>
        <dbReference type="Proteomes" id="UP000566819"/>
    </source>
</evidence>
<proteinExistence type="predicted"/>
<comment type="caution">
    <text evidence="1">The sequence shown here is derived from an EMBL/GenBank/DDBJ whole genome shotgun (WGS) entry which is preliminary data.</text>
</comment>
<accession>A0A8H4VWG0</accession>
<keyword evidence="2" id="KW-1185">Reference proteome</keyword>